<dbReference type="Proteomes" id="UP000030689">
    <property type="component" value="Unassembled WGS sequence"/>
</dbReference>
<reference evidence="1 2" key="1">
    <citation type="journal article" date="2013" name="Front. Plant Sci.">
        <title>The Reference Genome of the Halophytic Plant Eutrema salsugineum.</title>
        <authorList>
            <person name="Yang R."/>
            <person name="Jarvis D.E."/>
            <person name="Chen H."/>
            <person name="Beilstein M.A."/>
            <person name="Grimwood J."/>
            <person name="Jenkins J."/>
            <person name="Shu S."/>
            <person name="Prochnik S."/>
            <person name="Xin M."/>
            <person name="Ma C."/>
            <person name="Schmutz J."/>
            <person name="Wing R.A."/>
            <person name="Mitchell-Olds T."/>
            <person name="Schumaker K.S."/>
            <person name="Wang X."/>
        </authorList>
    </citation>
    <scope>NUCLEOTIDE SEQUENCE [LARGE SCALE GENOMIC DNA]</scope>
</reference>
<dbReference type="Gramene" id="ESQ46552">
    <property type="protein sequence ID" value="ESQ46552"/>
    <property type="gene ID" value="EUTSA_v10000652mg"/>
</dbReference>
<dbReference type="EMBL" id="KI517426">
    <property type="protein sequence ID" value="ESQ46552.1"/>
    <property type="molecule type" value="Genomic_DNA"/>
</dbReference>
<keyword evidence="2" id="KW-1185">Reference proteome</keyword>
<dbReference type="AlphaFoldDB" id="V4LVP7"/>
<evidence type="ECO:0000313" key="2">
    <source>
        <dbReference type="Proteomes" id="UP000030689"/>
    </source>
</evidence>
<evidence type="ECO:0000313" key="1">
    <source>
        <dbReference type="EMBL" id="ESQ46552.1"/>
    </source>
</evidence>
<name>V4LVP7_EUTSA</name>
<accession>V4LVP7</accession>
<feature type="non-terminal residue" evidence="1">
    <location>
        <position position="133"/>
    </location>
</feature>
<gene>
    <name evidence="1" type="ORF">EUTSA_v10000652mg</name>
</gene>
<proteinExistence type="predicted"/>
<sequence length="133" mass="15772">MKESFSIDELKVEKSSLQLKRLRRLRTWRICFQFGMMRNRIRILSRLSMQSMTPISSSQKTTGFWKVFWVPTSSRQKQERGAFPQMNQVTREPAQPLPLPPLSLVIKGRSCRYYESALRPMLQKIFNQDAEWS</sequence>
<protein>
    <submittedName>
        <fullName evidence="1">Uncharacterized protein</fullName>
    </submittedName>
</protein>
<dbReference type="KEGG" id="eus:EUTSA_v10000652mg"/>
<organism evidence="1 2">
    <name type="scientific">Eutrema salsugineum</name>
    <name type="common">Saltwater cress</name>
    <name type="synonym">Sisymbrium salsugineum</name>
    <dbReference type="NCBI Taxonomy" id="72664"/>
    <lineage>
        <taxon>Eukaryota</taxon>
        <taxon>Viridiplantae</taxon>
        <taxon>Streptophyta</taxon>
        <taxon>Embryophyta</taxon>
        <taxon>Tracheophyta</taxon>
        <taxon>Spermatophyta</taxon>
        <taxon>Magnoliopsida</taxon>
        <taxon>eudicotyledons</taxon>
        <taxon>Gunneridae</taxon>
        <taxon>Pentapetalae</taxon>
        <taxon>rosids</taxon>
        <taxon>malvids</taxon>
        <taxon>Brassicales</taxon>
        <taxon>Brassicaceae</taxon>
        <taxon>Eutremeae</taxon>
        <taxon>Eutrema</taxon>
    </lineage>
</organism>